<dbReference type="InterPro" id="IPR037667">
    <property type="entry name" value="FMC1_homologue"/>
</dbReference>
<reference evidence="3" key="2">
    <citation type="journal article" date="2020" name="BMC">
        <title>Leishmania infection induces a limited differential gene expression in the sand fly midgut.</title>
        <authorList>
            <person name="Coutinho-Abreu I.V."/>
            <person name="Serafim T.D."/>
            <person name="Meneses C."/>
            <person name="Kamhawi S."/>
            <person name="Oliveira F."/>
            <person name="Valenzuela J.G."/>
        </authorList>
    </citation>
    <scope>NUCLEOTIDE SEQUENCE</scope>
    <source>
        <strain evidence="3">Jacobina</strain>
        <tissue evidence="3">Midgut</tissue>
    </source>
</reference>
<evidence type="ECO:0000313" key="3">
    <source>
        <dbReference type="EMBL" id="MBC1172909.1"/>
    </source>
</evidence>
<dbReference type="EnsemblMetazoa" id="LLOJ002168-RA">
    <property type="protein sequence ID" value="LLOJ002168-PA"/>
    <property type="gene ID" value="LLOJ002168"/>
</dbReference>
<dbReference type="EMBL" id="AJWK01007124">
    <property type="status" value="NOT_ANNOTATED_CDS"/>
    <property type="molecule type" value="Genomic_DNA"/>
</dbReference>
<evidence type="ECO:0000313" key="5">
    <source>
        <dbReference type="Proteomes" id="UP000092461"/>
    </source>
</evidence>
<reference evidence="5" key="1">
    <citation type="submission" date="2012-05" db="EMBL/GenBank/DDBJ databases">
        <title>Whole Genome Assembly of Lutzomyia longipalpis.</title>
        <authorList>
            <person name="Richards S."/>
            <person name="Qu C."/>
            <person name="Dillon R."/>
            <person name="Worley K."/>
            <person name="Scherer S."/>
            <person name="Batterton M."/>
            <person name="Taylor A."/>
            <person name="Hawes A."/>
            <person name="Hernandez B."/>
            <person name="Kovar C."/>
            <person name="Mandapat C."/>
            <person name="Pham C."/>
            <person name="Qu C."/>
            <person name="Jing C."/>
            <person name="Bess C."/>
            <person name="Bandaranaike D."/>
            <person name="Ngo D."/>
            <person name="Ongeri F."/>
            <person name="Arias F."/>
            <person name="Lara F."/>
            <person name="Weissenberger G."/>
            <person name="Kamau G."/>
            <person name="Han H."/>
            <person name="Shen H."/>
            <person name="Dinh H."/>
            <person name="Khalil I."/>
            <person name="Jones J."/>
            <person name="Shafer J."/>
            <person name="Jayaseelan J."/>
            <person name="Quiroz J."/>
            <person name="Blankenburg K."/>
            <person name="Nguyen L."/>
            <person name="Jackson L."/>
            <person name="Francisco L."/>
            <person name="Tang L.-Y."/>
            <person name="Pu L.-L."/>
            <person name="Perales L."/>
            <person name="Lorensuhewa L."/>
            <person name="Munidasa M."/>
            <person name="Coyle M."/>
            <person name="Taylor M."/>
            <person name="Puazo M."/>
            <person name="Firestine M."/>
            <person name="Scheel M."/>
            <person name="Javaid M."/>
            <person name="Wang M."/>
            <person name="Li M."/>
            <person name="Tabassum N."/>
            <person name="Saada N."/>
            <person name="Osuji N."/>
            <person name="Aqrawi P."/>
            <person name="Fu Q."/>
            <person name="Thornton R."/>
            <person name="Raj R."/>
            <person name="Goodspeed R."/>
            <person name="Mata R."/>
            <person name="Najjar R."/>
            <person name="Gubbala S."/>
            <person name="Lee S."/>
            <person name="Denson S."/>
            <person name="Patil S."/>
            <person name="Macmil S."/>
            <person name="Qi S."/>
            <person name="Matskevitch T."/>
            <person name="Palculict T."/>
            <person name="Mathew T."/>
            <person name="Vee V."/>
            <person name="Velamala V."/>
            <person name="Korchina V."/>
            <person name="Cai W."/>
            <person name="Liu W."/>
            <person name="Dai W."/>
            <person name="Zou X."/>
            <person name="Zhu Y."/>
            <person name="Zhang Y."/>
            <person name="Wu Y.-Q."/>
            <person name="Xin Y."/>
            <person name="Nazarath L."/>
            <person name="Kovar C."/>
            <person name="Han Y."/>
            <person name="Muzny D."/>
            <person name="Gibbs R."/>
        </authorList>
    </citation>
    <scope>NUCLEOTIDE SEQUENCE [LARGE SCALE GENOMIC DNA]</scope>
    <source>
        <strain evidence="5">Jacobina</strain>
    </source>
</reference>
<dbReference type="KEGG" id="lll:129793316"/>
<proteinExistence type="inferred from homology"/>
<dbReference type="VEuPathDB" id="VectorBase:LLOJ002168"/>
<dbReference type="Pfam" id="PF13233">
    <property type="entry name" value="Complex1_LYR_2"/>
    <property type="match status" value="1"/>
</dbReference>
<comment type="similarity">
    <text evidence="1">Belongs to the FMC1 family.</text>
</comment>
<dbReference type="CDD" id="cd20271">
    <property type="entry name" value="Complex1_LYR_FMC1"/>
    <property type="match status" value="1"/>
</dbReference>
<dbReference type="GO" id="GO:0005739">
    <property type="term" value="C:mitochondrion"/>
    <property type="evidence" value="ECO:0007669"/>
    <property type="project" value="TreeGrafter"/>
</dbReference>
<dbReference type="EMBL" id="GITU01004206">
    <property type="protein sequence ID" value="MBC1172909.1"/>
    <property type="molecule type" value="Transcribed_RNA"/>
</dbReference>
<dbReference type="PANTHER" id="PTHR31716:SF1">
    <property type="entry name" value="PROTEIN FMC1 HOMOLOG"/>
    <property type="match status" value="1"/>
</dbReference>
<name>A0A1B0CCV0_LUTLO</name>
<evidence type="ECO:0000313" key="4">
    <source>
        <dbReference type="EnsemblMetazoa" id="LLOJ002168-PA"/>
    </source>
</evidence>
<evidence type="ECO:0000256" key="2">
    <source>
        <dbReference type="ARBA" id="ARBA00013846"/>
    </source>
</evidence>
<dbReference type="GeneID" id="129793316"/>
<dbReference type="Proteomes" id="UP000092461">
    <property type="component" value="Unassembled WGS sequence"/>
</dbReference>
<keyword evidence="5" id="KW-1185">Reference proteome</keyword>
<organism evidence="4 5">
    <name type="scientific">Lutzomyia longipalpis</name>
    <name type="common">Sand fly</name>
    <dbReference type="NCBI Taxonomy" id="7200"/>
    <lineage>
        <taxon>Eukaryota</taxon>
        <taxon>Metazoa</taxon>
        <taxon>Ecdysozoa</taxon>
        <taxon>Arthropoda</taxon>
        <taxon>Hexapoda</taxon>
        <taxon>Insecta</taxon>
        <taxon>Pterygota</taxon>
        <taxon>Neoptera</taxon>
        <taxon>Endopterygota</taxon>
        <taxon>Diptera</taxon>
        <taxon>Nematocera</taxon>
        <taxon>Psychodoidea</taxon>
        <taxon>Psychodidae</taxon>
        <taxon>Lutzomyia</taxon>
        <taxon>Lutzomyia</taxon>
    </lineage>
</organism>
<dbReference type="AlphaFoldDB" id="A0A1B0CCV0"/>
<reference evidence="4" key="3">
    <citation type="submission" date="2020-05" db="UniProtKB">
        <authorList>
            <consortium name="EnsemblMetazoa"/>
        </authorList>
    </citation>
    <scope>IDENTIFICATION</scope>
    <source>
        <strain evidence="4">Jacobina</strain>
    </source>
</reference>
<sequence>MTAPVKTLRSLLNELRLASPSGSIKDSLAAKYIVAQFQKYRTTDQTLCKAKEEMHFLGQTYLCYLQSQRNYQRIRKEYSGRGERTVEDTAKMVGFKLPHDPK</sequence>
<dbReference type="PANTHER" id="PTHR31716">
    <property type="entry name" value="PROTEIN FMC1 HOMOLOG"/>
    <property type="match status" value="1"/>
</dbReference>
<accession>A0A1B0CCV0</accession>
<protein>
    <recommendedName>
        <fullName evidence="2">Protein FMC1 homolog</fullName>
    </recommendedName>
</protein>
<dbReference type="VEuPathDB" id="VectorBase:LLONM1_011975"/>
<dbReference type="RefSeq" id="XP_055689149.1">
    <property type="nucleotide sequence ID" value="XM_055833174.1"/>
</dbReference>
<evidence type="ECO:0000256" key="1">
    <source>
        <dbReference type="ARBA" id="ARBA00009058"/>
    </source>
</evidence>